<evidence type="ECO:0000259" key="2">
    <source>
        <dbReference type="PROSITE" id="PS51671"/>
    </source>
</evidence>
<dbReference type="Proteomes" id="UP000295181">
    <property type="component" value="Unassembled WGS sequence"/>
</dbReference>
<name>A0A4R5NNG5_LENBU</name>
<dbReference type="NCBIfam" id="NF001220">
    <property type="entry name" value="PRK00194.1"/>
    <property type="match status" value="1"/>
</dbReference>
<sequence length="89" mass="9928">MKAVITVIGHDQIGIVAKVSQRLATLKVNITDISQTLMHGDFTMMLMGEWNDADVQFEVVKQGLQDLANETGLSINIQRQELFDAIQKL</sequence>
<dbReference type="InterPro" id="IPR045865">
    <property type="entry name" value="ACT-like_dom_sf"/>
</dbReference>
<dbReference type="Gene3D" id="3.30.70.260">
    <property type="match status" value="1"/>
</dbReference>
<dbReference type="InterPro" id="IPR002912">
    <property type="entry name" value="ACT_dom"/>
</dbReference>
<proteinExistence type="inferred from homology"/>
<dbReference type="PANTHER" id="PTHR34875:SF6">
    <property type="entry name" value="UPF0237 PROTEIN MJ1558"/>
    <property type="match status" value="1"/>
</dbReference>
<dbReference type="AlphaFoldDB" id="A0A4R5NNG5"/>
<dbReference type="InterPro" id="IPR050990">
    <property type="entry name" value="UPF0237/GcvR_regulator"/>
</dbReference>
<dbReference type="Pfam" id="PF13740">
    <property type="entry name" value="ACT_6"/>
    <property type="match status" value="1"/>
</dbReference>
<dbReference type="GeneID" id="72461860"/>
<dbReference type="CDD" id="cd04872">
    <property type="entry name" value="ACT_1ZPV"/>
    <property type="match status" value="1"/>
</dbReference>
<dbReference type="InterPro" id="IPR022986">
    <property type="entry name" value="UPF0237_ACT"/>
</dbReference>
<evidence type="ECO:0000256" key="1">
    <source>
        <dbReference type="HAMAP-Rule" id="MF_01054"/>
    </source>
</evidence>
<comment type="caution">
    <text evidence="3">The sequence shown here is derived from an EMBL/GenBank/DDBJ whole genome shotgun (WGS) entry which is preliminary data.</text>
</comment>
<reference evidence="3 4" key="1">
    <citation type="journal article" date="2019" name="Appl. Microbiol. Biotechnol.">
        <title>Uncovering carbohydrate metabolism through a genotype-phenotype association study of 56 lactic acid bacteria genomes.</title>
        <authorList>
            <person name="Buron-Moles G."/>
            <person name="Chailyan A."/>
            <person name="Dolejs I."/>
            <person name="Forster J."/>
            <person name="Miks M.H."/>
        </authorList>
    </citation>
    <scope>NUCLEOTIDE SEQUENCE [LARGE SCALE GENOMIC DNA]</scope>
    <source>
        <strain evidence="3 4">ATCC 4005</strain>
    </source>
</reference>
<dbReference type="HAMAP" id="MF_01054">
    <property type="entry name" value="UPF0237"/>
    <property type="match status" value="1"/>
</dbReference>
<evidence type="ECO:0000313" key="4">
    <source>
        <dbReference type="Proteomes" id="UP000295181"/>
    </source>
</evidence>
<dbReference type="SUPFAM" id="SSF55021">
    <property type="entry name" value="ACT-like"/>
    <property type="match status" value="1"/>
</dbReference>
<dbReference type="RefSeq" id="WP_013727610.1">
    <property type="nucleotide sequence ID" value="NZ_AZDM01000046.1"/>
</dbReference>
<comment type="similarity">
    <text evidence="1">Belongs to the UPF0237 family.</text>
</comment>
<accession>A0A4R5NNG5</accession>
<dbReference type="PANTHER" id="PTHR34875">
    <property type="entry name" value="UPF0237 PROTEIN MJ1558"/>
    <property type="match status" value="1"/>
</dbReference>
<protein>
    <recommendedName>
        <fullName evidence="1">UPF0237 protein C5L32_000926</fullName>
    </recommendedName>
</protein>
<gene>
    <name evidence="3" type="ORF">C5L32_000926</name>
</gene>
<feature type="domain" description="ACT" evidence="2">
    <location>
        <begin position="4"/>
        <end position="78"/>
    </location>
</feature>
<dbReference type="PROSITE" id="PS51671">
    <property type="entry name" value="ACT"/>
    <property type="match status" value="1"/>
</dbReference>
<dbReference type="EMBL" id="PUFP01000047">
    <property type="protein sequence ID" value="TDG78025.1"/>
    <property type="molecule type" value="Genomic_DNA"/>
</dbReference>
<evidence type="ECO:0000313" key="3">
    <source>
        <dbReference type="EMBL" id="TDG78025.1"/>
    </source>
</evidence>
<organism evidence="3 4">
    <name type="scientific">Lentilactobacillus buchneri DSM 20057</name>
    <dbReference type="NCBI Taxonomy" id="1423728"/>
    <lineage>
        <taxon>Bacteria</taxon>
        <taxon>Bacillati</taxon>
        <taxon>Bacillota</taxon>
        <taxon>Bacilli</taxon>
        <taxon>Lactobacillales</taxon>
        <taxon>Lactobacillaceae</taxon>
        <taxon>Lentilactobacillus</taxon>
    </lineage>
</organism>